<organism evidence="1 2">
    <name type="scientific">Trichonephila clavata</name>
    <name type="common">Joro spider</name>
    <name type="synonym">Nephila clavata</name>
    <dbReference type="NCBI Taxonomy" id="2740835"/>
    <lineage>
        <taxon>Eukaryota</taxon>
        <taxon>Metazoa</taxon>
        <taxon>Ecdysozoa</taxon>
        <taxon>Arthropoda</taxon>
        <taxon>Chelicerata</taxon>
        <taxon>Arachnida</taxon>
        <taxon>Araneae</taxon>
        <taxon>Araneomorphae</taxon>
        <taxon>Entelegynae</taxon>
        <taxon>Araneoidea</taxon>
        <taxon>Nephilidae</taxon>
        <taxon>Trichonephila</taxon>
    </lineage>
</organism>
<dbReference type="Proteomes" id="UP000887116">
    <property type="component" value="Unassembled WGS sequence"/>
</dbReference>
<dbReference type="OrthoDB" id="10400421at2759"/>
<protein>
    <submittedName>
        <fullName evidence="1">Uncharacterized protein</fullName>
    </submittedName>
</protein>
<gene>
    <name evidence="1" type="ORF">TNCT_468131</name>
</gene>
<keyword evidence="2" id="KW-1185">Reference proteome</keyword>
<proteinExistence type="predicted"/>
<sequence>MTIDRTNERKAELLQLYIYLDVHIRKVVNQPSLLLGEPNLAEIFGSDFPSAWLPFSAMPCQDIVADALSELINMHTKGRGTIIWRVNA</sequence>
<name>A0A8X6LEW2_TRICU</name>
<dbReference type="EMBL" id="BMAO01016050">
    <property type="protein sequence ID" value="GFR05922.1"/>
    <property type="molecule type" value="Genomic_DNA"/>
</dbReference>
<evidence type="ECO:0000313" key="1">
    <source>
        <dbReference type="EMBL" id="GFR05922.1"/>
    </source>
</evidence>
<dbReference type="AlphaFoldDB" id="A0A8X6LEW2"/>
<evidence type="ECO:0000313" key="2">
    <source>
        <dbReference type="Proteomes" id="UP000887116"/>
    </source>
</evidence>
<reference evidence="1" key="1">
    <citation type="submission" date="2020-07" db="EMBL/GenBank/DDBJ databases">
        <title>Multicomponent nature underlies the extraordinary mechanical properties of spider dragline silk.</title>
        <authorList>
            <person name="Kono N."/>
            <person name="Nakamura H."/>
            <person name="Mori M."/>
            <person name="Yoshida Y."/>
            <person name="Ohtoshi R."/>
            <person name="Malay A.D."/>
            <person name="Moran D.A.P."/>
            <person name="Tomita M."/>
            <person name="Numata K."/>
            <person name="Arakawa K."/>
        </authorList>
    </citation>
    <scope>NUCLEOTIDE SEQUENCE</scope>
</reference>
<accession>A0A8X6LEW2</accession>
<comment type="caution">
    <text evidence="1">The sequence shown here is derived from an EMBL/GenBank/DDBJ whole genome shotgun (WGS) entry which is preliminary data.</text>
</comment>